<feature type="chain" id="PRO_5003071551" description="Lipoprotein" evidence="1">
    <location>
        <begin position="23"/>
        <end position="178"/>
    </location>
</feature>
<keyword evidence="3" id="KW-1185">Reference proteome</keyword>
<organism evidence="2 3">
    <name type="scientific">Coraliomargarita akajimensis (strain DSM 45221 / IAM 15411 / JCM 23193 / KCTC 12865 / 04OKA010-24)</name>
    <dbReference type="NCBI Taxonomy" id="583355"/>
    <lineage>
        <taxon>Bacteria</taxon>
        <taxon>Pseudomonadati</taxon>
        <taxon>Verrucomicrobiota</taxon>
        <taxon>Opitutia</taxon>
        <taxon>Puniceicoccales</taxon>
        <taxon>Coraliomargaritaceae</taxon>
        <taxon>Coraliomargarita</taxon>
    </lineage>
</organism>
<reference evidence="2 3" key="1">
    <citation type="journal article" date="2010" name="Stand. Genomic Sci.">
        <title>Complete genome sequence of Coraliomargarita akajimensis type strain (04OKA010-24).</title>
        <authorList>
            <person name="Mavromatis K."/>
            <person name="Abt B."/>
            <person name="Brambilla E."/>
            <person name="Lapidus A."/>
            <person name="Copeland A."/>
            <person name="Deshpande S."/>
            <person name="Nolan M."/>
            <person name="Lucas S."/>
            <person name="Tice H."/>
            <person name="Cheng J.F."/>
            <person name="Han C."/>
            <person name="Detter J.C."/>
            <person name="Woyke T."/>
            <person name="Goodwin L."/>
            <person name="Pitluck S."/>
            <person name="Held B."/>
            <person name="Brettin T."/>
            <person name="Tapia R."/>
            <person name="Ivanova N."/>
            <person name="Mikhailova N."/>
            <person name="Pati A."/>
            <person name="Liolios K."/>
            <person name="Chen A."/>
            <person name="Palaniappan K."/>
            <person name="Land M."/>
            <person name="Hauser L."/>
            <person name="Chang Y.J."/>
            <person name="Jeffries C.D."/>
            <person name="Rohde M."/>
            <person name="Goker M."/>
            <person name="Bristow J."/>
            <person name="Eisen J.A."/>
            <person name="Markowitz V."/>
            <person name="Hugenholtz P."/>
            <person name="Klenk H.P."/>
            <person name="Kyrpides N.C."/>
        </authorList>
    </citation>
    <scope>NUCLEOTIDE SEQUENCE [LARGE SCALE GENOMIC DNA]</scope>
    <source>
        <strain evidence="3">DSM 45221 / IAM 15411 / JCM 23193 / KCTC 12865</strain>
    </source>
</reference>
<dbReference type="KEGG" id="caa:Caka_0042"/>
<evidence type="ECO:0000256" key="1">
    <source>
        <dbReference type="SAM" id="SignalP"/>
    </source>
</evidence>
<dbReference type="Proteomes" id="UP000000925">
    <property type="component" value="Chromosome"/>
</dbReference>
<dbReference type="OrthoDB" id="195657at2"/>
<evidence type="ECO:0008006" key="4">
    <source>
        <dbReference type="Google" id="ProtNLM"/>
    </source>
</evidence>
<dbReference type="RefSeq" id="WP_013041797.1">
    <property type="nucleotide sequence ID" value="NC_014008.1"/>
</dbReference>
<keyword evidence="1" id="KW-0732">Signal</keyword>
<feature type="signal peptide" evidence="1">
    <location>
        <begin position="1"/>
        <end position="22"/>
    </location>
</feature>
<dbReference type="AlphaFoldDB" id="D5EKJ0"/>
<gene>
    <name evidence="2" type="ordered locus">Caka_0042</name>
</gene>
<dbReference type="HOGENOM" id="CLU_1561734_0_0_0"/>
<sequence>MNTSIQIATTASLMALALFTSACTPKKDASAPSVSTENSFAAYMLVEAPTNPVSVAQARKQAKPGETIHVSGQIGGTLHPFVNGYASFVLADTEIMFCDEMGDDHCSTPWDACCEDKDKLKAMRLSVQIVDAEGNPLTGNLKAALGVKELDTVSITGVVAEGSTSENVVINATGLHKG</sequence>
<evidence type="ECO:0000313" key="2">
    <source>
        <dbReference type="EMBL" id="ADE53071.1"/>
    </source>
</evidence>
<protein>
    <recommendedName>
        <fullName evidence="4">Lipoprotein</fullName>
    </recommendedName>
</protein>
<accession>D5EKJ0</accession>
<dbReference type="STRING" id="583355.Caka_0042"/>
<evidence type="ECO:0000313" key="3">
    <source>
        <dbReference type="Proteomes" id="UP000000925"/>
    </source>
</evidence>
<dbReference type="EMBL" id="CP001998">
    <property type="protein sequence ID" value="ADE53071.1"/>
    <property type="molecule type" value="Genomic_DNA"/>
</dbReference>
<name>D5EKJ0_CORAD</name>
<dbReference type="eggNOG" id="ENOG50334R8">
    <property type="taxonomic scope" value="Bacteria"/>
</dbReference>
<proteinExistence type="predicted"/>